<proteinExistence type="predicted"/>
<dbReference type="eggNOG" id="COG0654">
    <property type="taxonomic scope" value="Bacteria"/>
</dbReference>
<reference evidence="1 2" key="1">
    <citation type="submission" date="2013-02" db="EMBL/GenBank/DDBJ databases">
        <title>Whole genome shotgun sequence of Gordonia malaquae NBRC 108250.</title>
        <authorList>
            <person name="Yoshida I."/>
            <person name="Hosoyama A."/>
            <person name="Tsuchikane K."/>
            <person name="Ando Y."/>
            <person name="Baba S."/>
            <person name="Ohji S."/>
            <person name="Hamada M."/>
            <person name="Tamura T."/>
            <person name="Yamazoe A."/>
            <person name="Yamazaki S."/>
            <person name="Fujita N."/>
        </authorList>
    </citation>
    <scope>NUCLEOTIDE SEQUENCE [LARGE SCALE GENOMIC DNA]</scope>
    <source>
        <strain evidence="1 2">NBRC 108250</strain>
    </source>
</reference>
<dbReference type="RefSeq" id="WP_008377845.1">
    <property type="nucleotide sequence ID" value="NZ_BAOP01000010.1"/>
</dbReference>
<dbReference type="InterPro" id="IPR036188">
    <property type="entry name" value="FAD/NAD-bd_sf"/>
</dbReference>
<dbReference type="OrthoDB" id="537501at2"/>
<dbReference type="Gene3D" id="3.50.50.60">
    <property type="entry name" value="FAD/NAD(P)-binding domain"/>
    <property type="match status" value="1"/>
</dbReference>
<dbReference type="Proteomes" id="UP000035009">
    <property type="component" value="Unassembled WGS sequence"/>
</dbReference>
<sequence length="369" mass="39705">MTGGRPADVAVVGVGPAGRALAHRALVAGLRVGVVDPSPTKAWTATYGMYTDDCPPWLAAVAIAASAPSFTVFTPERRVVDRGYVVLDSVRLQESLAIDGATVTTARARQVTATEVVCDDGTVVRARHVVDARGPVAVDLAGLPRQTAAGTVIDSAERDVVLMDWRPVGDHSGPSFSYRVPLGDGRRLVEETCLAGRPPVPVADLAVRNIRRGVESRVDEHVDFPMLVSSRPWRHTPGGAFRFGAAGGMMNPATGYSVAQSLAAADVLVDAIVAGRNPHRALWTGRARLAFRLRRLGLGVLLRLTAEELIMFFDAFFELDPRVQRGYLSARDDAAGVLRAMWSVYRRLPVPLRLRVAGHSIRHICARDA</sequence>
<dbReference type="Pfam" id="PF05834">
    <property type="entry name" value="Lycopene_cycl"/>
    <property type="match status" value="1"/>
</dbReference>
<evidence type="ECO:0000313" key="2">
    <source>
        <dbReference type="Proteomes" id="UP000035009"/>
    </source>
</evidence>
<protein>
    <submittedName>
        <fullName evidence="1">Lycopene beta-cyclase</fullName>
    </submittedName>
</protein>
<gene>
    <name evidence="1" type="primary">crtL</name>
    <name evidence="1" type="ORF">GM1_010_00280</name>
</gene>
<evidence type="ECO:0000313" key="1">
    <source>
        <dbReference type="EMBL" id="GAC79439.1"/>
    </source>
</evidence>
<dbReference type="AlphaFoldDB" id="M3VEN9"/>
<comment type="caution">
    <text evidence="1">The sequence shown here is derived from an EMBL/GenBank/DDBJ whole genome shotgun (WGS) entry which is preliminary data.</text>
</comment>
<dbReference type="PANTHER" id="PTHR39757">
    <property type="match status" value="1"/>
</dbReference>
<dbReference type="SUPFAM" id="SSF51905">
    <property type="entry name" value="FAD/NAD(P)-binding domain"/>
    <property type="match status" value="1"/>
</dbReference>
<organism evidence="1 2">
    <name type="scientific">Gordonia malaquae NBRC 108250</name>
    <dbReference type="NCBI Taxonomy" id="1223542"/>
    <lineage>
        <taxon>Bacteria</taxon>
        <taxon>Bacillati</taxon>
        <taxon>Actinomycetota</taxon>
        <taxon>Actinomycetes</taxon>
        <taxon>Mycobacteriales</taxon>
        <taxon>Gordoniaceae</taxon>
        <taxon>Gordonia</taxon>
    </lineage>
</organism>
<name>M3VEN9_GORML</name>
<keyword evidence="2" id="KW-1185">Reference proteome</keyword>
<dbReference type="EMBL" id="BAOP01000010">
    <property type="protein sequence ID" value="GAC79439.1"/>
    <property type="molecule type" value="Genomic_DNA"/>
</dbReference>
<dbReference type="PANTHER" id="PTHR39757:SF5">
    <property type="entry name" value="OS02G0190600 PROTEIN"/>
    <property type="match status" value="1"/>
</dbReference>
<dbReference type="STRING" id="410332.SAMN04488550_2219"/>
<accession>M3VEN9</accession>